<protein>
    <submittedName>
        <fullName evidence="1">Uncharacterized protein</fullName>
    </submittedName>
</protein>
<evidence type="ECO:0000313" key="1">
    <source>
        <dbReference type="EMBL" id="ADI87708.1"/>
    </source>
</evidence>
<dbReference type="AlphaFoldDB" id="D9MP19"/>
<dbReference type="EMBL" id="HM454281">
    <property type="protein sequence ID" value="ADI87708.1"/>
    <property type="molecule type" value="Genomic_DNA"/>
</dbReference>
<proteinExistence type="predicted"/>
<reference evidence="1" key="1">
    <citation type="journal article" date="2011" name="Appl. Environ. Microbiol.">
        <title>Metagenomic analysis reveals unexpected subgenomic diversity of magnetotactic bacteria within the phylum Nitrospirae.</title>
        <authorList>
            <person name="Lin W."/>
            <person name="Jogler C."/>
            <person name="Schuler D."/>
            <person name="Pan Y."/>
        </authorList>
    </citation>
    <scope>NUCLEOTIDE SEQUENCE</scope>
</reference>
<gene>
    <name evidence="1" type="ORF">LW3_0050</name>
</gene>
<accession>D9MP19</accession>
<organism evidence="1">
    <name type="scientific">uncultured Nitrospirae bacterium MY3-5B</name>
    <dbReference type="NCBI Taxonomy" id="798578"/>
    <lineage>
        <taxon>Bacteria</taxon>
        <taxon>Pseudomonadati</taxon>
        <taxon>Nitrospirota</taxon>
        <taxon>environmental samples</taxon>
    </lineage>
</organism>
<name>D9MP19_9BACT</name>
<sequence length="57" mass="6681">MQYCRYVPFFLIIWISSIDKSIRLLLYLIKAAYIHTSPGRGFYSNLYVCTVLIDTVT</sequence>